<dbReference type="AlphaFoldDB" id="A0A8G2A2C3"/>
<accession>A0A8G2A2C3</accession>
<evidence type="ECO:0000313" key="2">
    <source>
        <dbReference type="Proteomes" id="UP000078124"/>
    </source>
</evidence>
<reference evidence="1 2" key="1">
    <citation type="submission" date="2016-05" db="EMBL/GenBank/DDBJ databases">
        <authorList>
            <consortium name="Pathogen Informatics"/>
        </authorList>
    </citation>
    <scope>NUCLEOTIDE SEQUENCE [LARGE SCALE GENOMIC DNA]</scope>
    <source>
        <strain evidence="1 2">2880STDY5682802</strain>
    </source>
</reference>
<dbReference type="Proteomes" id="UP000078124">
    <property type="component" value="Unassembled WGS sequence"/>
</dbReference>
<organism evidence="1 2">
    <name type="scientific">Raoultella planticola</name>
    <name type="common">Klebsiella planticola</name>
    <dbReference type="NCBI Taxonomy" id="575"/>
    <lineage>
        <taxon>Bacteria</taxon>
        <taxon>Pseudomonadati</taxon>
        <taxon>Pseudomonadota</taxon>
        <taxon>Gammaproteobacteria</taxon>
        <taxon>Enterobacterales</taxon>
        <taxon>Enterobacteriaceae</taxon>
        <taxon>Klebsiella/Raoultella group</taxon>
        <taxon>Raoultella</taxon>
    </lineage>
</organism>
<protein>
    <submittedName>
        <fullName evidence="1">Uncharacterized protein</fullName>
    </submittedName>
</protein>
<dbReference type="RefSeq" id="WP_049100149.1">
    <property type="nucleotide sequence ID" value="NZ_CP172743.1"/>
</dbReference>
<sequence>MFYLYEIQSINQISQYMLTKTEGSAVITAFDAGSDELAMDIASIYINNTLGKKTEFGISLSL</sequence>
<evidence type="ECO:0000313" key="1">
    <source>
        <dbReference type="EMBL" id="SAQ13589.1"/>
    </source>
</evidence>
<comment type="caution">
    <text evidence="1">The sequence shown here is derived from an EMBL/GenBank/DDBJ whole genome shotgun (WGS) entry which is preliminary data.</text>
</comment>
<name>A0A8G2A2C3_RAOPL</name>
<gene>
    <name evidence="1" type="ORF">SAMEA2273876_05407</name>
</gene>
<dbReference type="EMBL" id="FLAC01000039">
    <property type="protein sequence ID" value="SAQ13589.1"/>
    <property type="molecule type" value="Genomic_DNA"/>
</dbReference>
<proteinExistence type="predicted"/>